<dbReference type="FunFam" id="3.40.980.10:FF:000001">
    <property type="entry name" value="Molybdopterin molybdenumtransferase"/>
    <property type="match status" value="1"/>
</dbReference>
<dbReference type="SUPFAM" id="SSF63867">
    <property type="entry name" value="MoeA C-terminal domain-like"/>
    <property type="match status" value="1"/>
</dbReference>
<protein>
    <submittedName>
        <fullName evidence="6">Molybdopterin molybdenumtransferase</fullName>
    </submittedName>
</protein>
<dbReference type="PROSITE" id="PS01079">
    <property type="entry name" value="MOCF_BIOSYNTHESIS_2"/>
    <property type="match status" value="1"/>
</dbReference>
<evidence type="ECO:0000313" key="7">
    <source>
        <dbReference type="Proteomes" id="UP000605970"/>
    </source>
</evidence>
<name>A0A8S9ZY82_9BILA</name>
<comment type="pathway">
    <text evidence="4">Cofactor biosynthesis; molybdopterin biosynthesis.</text>
</comment>
<dbReference type="SUPFAM" id="SSF53218">
    <property type="entry name" value="Molybdenum cofactor biosynthesis proteins"/>
    <property type="match status" value="1"/>
</dbReference>
<keyword evidence="3 4" id="KW-0501">Molybdenum cofactor biosynthesis</keyword>
<keyword evidence="4" id="KW-0500">Molybdenum</keyword>
<keyword evidence="7" id="KW-1185">Reference proteome</keyword>
<dbReference type="InterPro" id="IPR008284">
    <property type="entry name" value="MoCF_biosynth_CS"/>
</dbReference>
<dbReference type="InterPro" id="IPR038987">
    <property type="entry name" value="MoeA-like"/>
</dbReference>
<dbReference type="Gene3D" id="2.40.340.10">
    <property type="entry name" value="MoeA, C-terminal, domain IV"/>
    <property type="match status" value="1"/>
</dbReference>
<dbReference type="Pfam" id="PF00994">
    <property type="entry name" value="MoCF_biosynth"/>
    <property type="match status" value="1"/>
</dbReference>
<dbReference type="Pfam" id="PF03453">
    <property type="entry name" value="MoeA_N"/>
    <property type="match status" value="1"/>
</dbReference>
<dbReference type="GO" id="GO:0098970">
    <property type="term" value="P:postsynaptic neurotransmitter receptor diffusion trapping"/>
    <property type="evidence" value="ECO:0007669"/>
    <property type="project" value="TreeGrafter"/>
</dbReference>
<evidence type="ECO:0000313" key="6">
    <source>
        <dbReference type="EMBL" id="KAF7637882.1"/>
    </source>
</evidence>
<dbReference type="Gene3D" id="3.40.980.10">
    <property type="entry name" value="MoaB/Mog-like domain"/>
    <property type="match status" value="1"/>
</dbReference>
<keyword evidence="4" id="KW-0808">Transferase</keyword>
<dbReference type="Gene3D" id="3.90.105.10">
    <property type="entry name" value="Molybdopterin biosynthesis moea protein, domain 2"/>
    <property type="match status" value="1"/>
</dbReference>
<sequence length="400" mass="44330">MSLKRQSPWPAIEIKQAWQIIEETIDLYLEQLRLIEQKETNKKLLGSDGKGSRKVIGVSNAGILNEHKLINGQCIRISTGAKIPEGADAVVKLEDTEVLEEDIDGKEILIDIGIEPKLGQFIREIGSDVAKDELLLRKGTKLDPPEIGLVALSGKKKILVFKCPQICVISSGDELVDFNTFENNEWPNNGVMDTNRPLIISIIQEEGFEAIDCGIAIDSRESLTEVLNNAFTKANIIVISGGVSMGEKDLIKSILTENFNLKIHFGRVYMKPGLPTTFASGIGKDGHPKLVFALPGNPVSAFVSAHLFVIPQLRRISGLERNWENQRITVELINSIPLLDSRPEYKRAILIHSNKGNIIPTIPKAECLIGNQISSRLLSTRSANLLLELPTKKKKKKKRK</sequence>
<feature type="domain" description="MoaB/Mog" evidence="5">
    <location>
        <begin position="167"/>
        <end position="315"/>
    </location>
</feature>
<comment type="similarity">
    <text evidence="2">In the C-terminal section; belongs to the MoeA family.</text>
</comment>
<dbReference type="InterPro" id="IPR005110">
    <property type="entry name" value="MoeA_linker/N"/>
</dbReference>
<gene>
    <name evidence="6" type="ORF">Mgra_00002587</name>
</gene>
<dbReference type="Gene3D" id="2.170.190.11">
    <property type="entry name" value="Molybdopterin biosynthesis moea protein, domain 3"/>
    <property type="match status" value="1"/>
</dbReference>
<dbReference type="GO" id="GO:0097112">
    <property type="term" value="P:gamma-aminobutyric acid receptor clustering"/>
    <property type="evidence" value="ECO:0007669"/>
    <property type="project" value="TreeGrafter"/>
</dbReference>
<evidence type="ECO:0000259" key="5">
    <source>
        <dbReference type="SMART" id="SM00852"/>
    </source>
</evidence>
<dbReference type="SMART" id="SM00852">
    <property type="entry name" value="MoCF_biosynth"/>
    <property type="match status" value="1"/>
</dbReference>
<organism evidence="6 7">
    <name type="scientific">Meloidogyne graminicola</name>
    <dbReference type="NCBI Taxonomy" id="189291"/>
    <lineage>
        <taxon>Eukaryota</taxon>
        <taxon>Metazoa</taxon>
        <taxon>Ecdysozoa</taxon>
        <taxon>Nematoda</taxon>
        <taxon>Chromadorea</taxon>
        <taxon>Rhabditida</taxon>
        <taxon>Tylenchina</taxon>
        <taxon>Tylenchomorpha</taxon>
        <taxon>Tylenchoidea</taxon>
        <taxon>Meloidogynidae</taxon>
        <taxon>Meloidogyninae</taxon>
        <taxon>Meloidogyne</taxon>
    </lineage>
</organism>
<dbReference type="GO" id="GO:0046872">
    <property type="term" value="F:metal ion binding"/>
    <property type="evidence" value="ECO:0007669"/>
    <property type="project" value="UniProtKB-UniRule"/>
</dbReference>
<evidence type="ECO:0000256" key="2">
    <source>
        <dbReference type="ARBA" id="ARBA00008339"/>
    </source>
</evidence>
<comment type="catalytic activity">
    <reaction evidence="4">
        <text>adenylyl-molybdopterin + molybdate = Mo-molybdopterin + AMP + H(+)</text>
        <dbReference type="Rhea" id="RHEA:35047"/>
        <dbReference type="ChEBI" id="CHEBI:15378"/>
        <dbReference type="ChEBI" id="CHEBI:36264"/>
        <dbReference type="ChEBI" id="CHEBI:62727"/>
        <dbReference type="ChEBI" id="CHEBI:71302"/>
        <dbReference type="ChEBI" id="CHEBI:456215"/>
    </reaction>
</comment>
<dbReference type="CDD" id="cd00887">
    <property type="entry name" value="MoeA"/>
    <property type="match status" value="1"/>
</dbReference>
<dbReference type="InterPro" id="IPR001453">
    <property type="entry name" value="MoaB/Mog_dom"/>
</dbReference>
<comment type="similarity">
    <text evidence="1">In the N-terminal section; belongs to the MoaB/Mog family.</text>
</comment>
<comment type="cofactor">
    <cofactor evidence="4">
        <name>Mg(2+)</name>
        <dbReference type="ChEBI" id="CHEBI:18420"/>
    </cofactor>
</comment>
<dbReference type="SUPFAM" id="SSF63882">
    <property type="entry name" value="MoeA N-terminal region -like"/>
    <property type="match status" value="1"/>
</dbReference>
<dbReference type="EMBL" id="JABEBT010000016">
    <property type="protein sequence ID" value="KAF7637882.1"/>
    <property type="molecule type" value="Genomic_DNA"/>
</dbReference>
<accession>A0A8S9ZY82</accession>
<dbReference type="PANTHER" id="PTHR10192:SF5">
    <property type="entry name" value="GEPHYRIN"/>
    <property type="match status" value="1"/>
</dbReference>
<comment type="similarity">
    <text evidence="4">Belongs to the MoeA family.</text>
</comment>
<dbReference type="GO" id="GO:0072579">
    <property type="term" value="P:glycine receptor clustering"/>
    <property type="evidence" value="ECO:0007669"/>
    <property type="project" value="TreeGrafter"/>
</dbReference>
<comment type="catalytic activity">
    <reaction evidence="4">
        <text>molybdopterin + ATP + H(+) = adenylyl-molybdopterin + diphosphate</text>
        <dbReference type="Rhea" id="RHEA:31331"/>
        <dbReference type="ChEBI" id="CHEBI:15378"/>
        <dbReference type="ChEBI" id="CHEBI:30616"/>
        <dbReference type="ChEBI" id="CHEBI:33019"/>
        <dbReference type="ChEBI" id="CHEBI:58698"/>
        <dbReference type="ChEBI" id="CHEBI:62727"/>
    </reaction>
</comment>
<evidence type="ECO:0000256" key="4">
    <source>
        <dbReference type="RuleBase" id="RU365090"/>
    </source>
</evidence>
<dbReference type="InterPro" id="IPR036135">
    <property type="entry name" value="MoeA_linker/N_sf"/>
</dbReference>
<comment type="function">
    <text evidence="4">Catalyzes two steps in the biosynthesis of the molybdenum cofactor. In the first step, molybdopterin is adenylated. Subsequently, molybdate is inserted into adenylated molybdopterin and AMP is released.</text>
</comment>
<dbReference type="InterPro" id="IPR036425">
    <property type="entry name" value="MoaB/Mog-like_dom_sf"/>
</dbReference>
<dbReference type="GO" id="GO:0006777">
    <property type="term" value="P:Mo-molybdopterin cofactor biosynthetic process"/>
    <property type="evidence" value="ECO:0007669"/>
    <property type="project" value="UniProtKB-UniRule"/>
</dbReference>
<dbReference type="GO" id="GO:0099634">
    <property type="term" value="C:postsynaptic specialization membrane"/>
    <property type="evidence" value="ECO:0007669"/>
    <property type="project" value="GOC"/>
</dbReference>
<keyword evidence="4" id="KW-0460">Magnesium</keyword>
<keyword evidence="4" id="KW-0479">Metal-binding</keyword>
<reference evidence="6" key="1">
    <citation type="journal article" date="2020" name="Ecol. Evol.">
        <title>Genome structure and content of the rice root-knot nematode (Meloidogyne graminicola).</title>
        <authorList>
            <person name="Phan N.T."/>
            <person name="Danchin E.G.J."/>
            <person name="Klopp C."/>
            <person name="Perfus-Barbeoch L."/>
            <person name="Kozlowski D.K."/>
            <person name="Koutsovoulos G.D."/>
            <person name="Lopez-Roques C."/>
            <person name="Bouchez O."/>
            <person name="Zahm M."/>
            <person name="Besnard G."/>
            <person name="Bellafiore S."/>
        </authorList>
    </citation>
    <scope>NUCLEOTIDE SEQUENCE</scope>
    <source>
        <strain evidence="6">VN-18</strain>
    </source>
</reference>
<dbReference type="InterPro" id="IPR036688">
    <property type="entry name" value="MoeA_C_domain_IV_sf"/>
</dbReference>
<evidence type="ECO:0000256" key="1">
    <source>
        <dbReference type="ARBA" id="ARBA00007589"/>
    </source>
</evidence>
<dbReference type="GO" id="GO:0005829">
    <property type="term" value="C:cytosol"/>
    <property type="evidence" value="ECO:0007669"/>
    <property type="project" value="TreeGrafter"/>
</dbReference>
<comment type="caution">
    <text evidence="6">The sequence shown here is derived from an EMBL/GenBank/DDBJ whole genome shotgun (WGS) entry which is preliminary data.</text>
</comment>
<dbReference type="GO" id="GO:0007529">
    <property type="term" value="P:establishment of synaptic specificity at neuromuscular junction"/>
    <property type="evidence" value="ECO:0007669"/>
    <property type="project" value="TreeGrafter"/>
</dbReference>
<dbReference type="Proteomes" id="UP000605970">
    <property type="component" value="Unassembled WGS sequence"/>
</dbReference>
<dbReference type="GO" id="GO:0061599">
    <property type="term" value="F:molybdopterin molybdotransferase activity"/>
    <property type="evidence" value="ECO:0007669"/>
    <property type="project" value="UniProtKB-UniRule"/>
</dbReference>
<dbReference type="GO" id="GO:0030425">
    <property type="term" value="C:dendrite"/>
    <property type="evidence" value="ECO:0007669"/>
    <property type="project" value="TreeGrafter"/>
</dbReference>
<dbReference type="AlphaFoldDB" id="A0A8S9ZY82"/>
<evidence type="ECO:0000256" key="3">
    <source>
        <dbReference type="ARBA" id="ARBA00023150"/>
    </source>
</evidence>
<dbReference type="GO" id="GO:0005524">
    <property type="term" value="F:ATP binding"/>
    <property type="evidence" value="ECO:0007669"/>
    <property type="project" value="UniProtKB-UniRule"/>
</dbReference>
<proteinExistence type="inferred from homology"/>
<dbReference type="GO" id="GO:0061598">
    <property type="term" value="F:molybdopterin adenylyltransferase activity"/>
    <property type="evidence" value="ECO:0007669"/>
    <property type="project" value="UniProtKB-UniRule"/>
</dbReference>
<dbReference type="PANTHER" id="PTHR10192">
    <property type="entry name" value="MOLYBDOPTERIN BIOSYNTHESIS PROTEIN"/>
    <property type="match status" value="1"/>
</dbReference>
<dbReference type="OrthoDB" id="4349954at2759"/>